<dbReference type="Proteomes" id="UP001385951">
    <property type="component" value="Unassembled WGS sequence"/>
</dbReference>
<evidence type="ECO:0000256" key="1">
    <source>
        <dbReference type="SAM" id="MobiDB-lite"/>
    </source>
</evidence>
<keyword evidence="2" id="KW-0732">Signal</keyword>
<feature type="chain" id="PRO_5043575520" description="PEBP-like protein" evidence="2">
    <location>
        <begin position="19"/>
        <end position="279"/>
    </location>
</feature>
<dbReference type="InterPro" id="IPR008914">
    <property type="entry name" value="PEBP"/>
</dbReference>
<gene>
    <name evidence="3" type="ORF">QCA50_002672</name>
</gene>
<organism evidence="3 4">
    <name type="scientific">Cerrena zonata</name>
    <dbReference type="NCBI Taxonomy" id="2478898"/>
    <lineage>
        <taxon>Eukaryota</taxon>
        <taxon>Fungi</taxon>
        <taxon>Dikarya</taxon>
        <taxon>Basidiomycota</taxon>
        <taxon>Agaricomycotina</taxon>
        <taxon>Agaricomycetes</taxon>
        <taxon>Polyporales</taxon>
        <taxon>Cerrenaceae</taxon>
        <taxon>Cerrena</taxon>
    </lineage>
</organism>
<dbReference type="InterPro" id="IPR035810">
    <property type="entry name" value="PEBP_euk"/>
</dbReference>
<dbReference type="EMBL" id="JASBNA010000003">
    <property type="protein sequence ID" value="KAK7693106.1"/>
    <property type="molecule type" value="Genomic_DNA"/>
</dbReference>
<feature type="region of interest" description="Disordered" evidence="1">
    <location>
        <begin position="230"/>
        <end position="250"/>
    </location>
</feature>
<evidence type="ECO:0000256" key="2">
    <source>
        <dbReference type="SAM" id="SignalP"/>
    </source>
</evidence>
<proteinExistence type="predicted"/>
<name>A0AAW0GUI3_9APHY</name>
<dbReference type="AlphaFoldDB" id="A0AAW0GUI3"/>
<evidence type="ECO:0000313" key="4">
    <source>
        <dbReference type="Proteomes" id="UP001385951"/>
    </source>
</evidence>
<dbReference type="CDD" id="cd00866">
    <property type="entry name" value="PEBP_euk"/>
    <property type="match status" value="1"/>
</dbReference>
<dbReference type="SUPFAM" id="SSF49777">
    <property type="entry name" value="PEBP-like"/>
    <property type="match status" value="1"/>
</dbReference>
<dbReference type="Pfam" id="PF01161">
    <property type="entry name" value="PBP"/>
    <property type="match status" value="1"/>
</dbReference>
<evidence type="ECO:0000313" key="3">
    <source>
        <dbReference type="EMBL" id="KAK7693106.1"/>
    </source>
</evidence>
<evidence type="ECO:0008006" key="5">
    <source>
        <dbReference type="Google" id="ProtNLM"/>
    </source>
</evidence>
<dbReference type="PANTHER" id="PTHR11362">
    <property type="entry name" value="PHOSPHATIDYLETHANOLAMINE-BINDING PROTEIN"/>
    <property type="match status" value="1"/>
</dbReference>
<protein>
    <recommendedName>
        <fullName evidence="5">PEBP-like protein</fullName>
    </recommendedName>
</protein>
<feature type="signal peptide" evidence="2">
    <location>
        <begin position="1"/>
        <end position="18"/>
    </location>
</feature>
<dbReference type="PANTHER" id="PTHR11362:SF140">
    <property type="entry name" value="PEBP-LIKE PROTEIN"/>
    <property type="match status" value="1"/>
</dbReference>
<accession>A0AAW0GUI3</accession>
<keyword evidence="4" id="KW-1185">Reference proteome</keyword>
<dbReference type="Gene3D" id="3.90.280.10">
    <property type="entry name" value="PEBP-like"/>
    <property type="match status" value="1"/>
</dbReference>
<dbReference type="InterPro" id="IPR036610">
    <property type="entry name" value="PEBP-like_sf"/>
</dbReference>
<reference evidence="3 4" key="1">
    <citation type="submission" date="2022-09" db="EMBL/GenBank/DDBJ databases">
        <authorList>
            <person name="Palmer J.M."/>
        </authorList>
    </citation>
    <scope>NUCLEOTIDE SEQUENCE [LARGE SCALE GENOMIC DNA]</scope>
    <source>
        <strain evidence="3 4">DSM 7382</strain>
    </source>
</reference>
<comment type="caution">
    <text evidence="3">The sequence shown here is derived from an EMBL/GenBank/DDBJ whole genome shotgun (WGS) entry which is preliminary data.</text>
</comment>
<sequence length="279" mass="28037">MISLSFILSLALVPFAFAQNNTQLQIEAIEAHFSNAGLVPSLLTTFVPEAELVLDFTGVGSITPGQALSKTQVAPAPSVLITPANSSVTLDGSFTLAMIDADIVGTDETEGQTRHWLVNGVTLSGSSPLNASTESATTITNYAGPGPAAGSGAHRYVVLLYTQPSTFSAPDGLNAPGAPVEKFVFTDYVKNSGLGPLVAATYFTVEEGTATVTVSSTAAVVSSTLPAVTASGSSSSASGSVSSSSAAPSATGNNSGAMSSKIMSPAVVFVAFALGFFLG</sequence>